<keyword evidence="2" id="KW-0285">Flavoprotein</keyword>
<accession>A0A1I6A5A5</accession>
<dbReference type="Pfam" id="PF03358">
    <property type="entry name" value="FMN_red"/>
    <property type="match status" value="1"/>
</dbReference>
<evidence type="ECO:0000256" key="1">
    <source>
        <dbReference type="ARBA" id="ARBA00005990"/>
    </source>
</evidence>
<dbReference type="Proteomes" id="UP000242815">
    <property type="component" value="Unassembled WGS sequence"/>
</dbReference>
<dbReference type="SUPFAM" id="SSF52218">
    <property type="entry name" value="Flavoproteins"/>
    <property type="match status" value="1"/>
</dbReference>
<name>A0A1I6A5A5_9GAMM</name>
<dbReference type="NCBIfam" id="TIGR03567">
    <property type="entry name" value="FMN_reduc_SsuE"/>
    <property type="match status" value="1"/>
</dbReference>
<dbReference type="RefSeq" id="WP_090536776.1">
    <property type="nucleotide sequence ID" value="NZ_FOYD01000001.1"/>
</dbReference>
<organism evidence="6 7">
    <name type="scientific">Halopseudomonas formosensis</name>
    <dbReference type="NCBI Taxonomy" id="1002526"/>
    <lineage>
        <taxon>Bacteria</taxon>
        <taxon>Pseudomonadati</taxon>
        <taxon>Pseudomonadota</taxon>
        <taxon>Gammaproteobacteria</taxon>
        <taxon>Pseudomonadales</taxon>
        <taxon>Pseudomonadaceae</taxon>
        <taxon>Halopseudomonas</taxon>
    </lineage>
</organism>
<evidence type="ECO:0000256" key="2">
    <source>
        <dbReference type="ARBA" id="ARBA00022630"/>
    </source>
</evidence>
<evidence type="ECO:0000313" key="6">
    <source>
        <dbReference type="EMBL" id="SFQ63914.1"/>
    </source>
</evidence>
<dbReference type="InterPro" id="IPR005025">
    <property type="entry name" value="FMN_Rdtase-like_dom"/>
</dbReference>
<dbReference type="AlphaFoldDB" id="A0A1I6A5A5"/>
<gene>
    <name evidence="6" type="ORF">SAMN05216578_101594</name>
</gene>
<proteinExistence type="inferred from homology"/>
<keyword evidence="4" id="KW-0560">Oxidoreductase</keyword>
<dbReference type="Gene3D" id="3.40.50.360">
    <property type="match status" value="1"/>
</dbReference>
<evidence type="ECO:0000256" key="3">
    <source>
        <dbReference type="ARBA" id="ARBA00022643"/>
    </source>
</evidence>
<dbReference type="EMBL" id="FOYD01000001">
    <property type="protein sequence ID" value="SFQ63914.1"/>
    <property type="molecule type" value="Genomic_DNA"/>
</dbReference>
<protein>
    <submittedName>
        <fullName evidence="6">FMN reductase</fullName>
    </submittedName>
</protein>
<dbReference type="InterPro" id="IPR051814">
    <property type="entry name" value="NAD(P)H-dep_FMN_reductase"/>
</dbReference>
<comment type="similarity">
    <text evidence="1">Belongs to the SsuE family.</text>
</comment>
<dbReference type="GO" id="GO:0008752">
    <property type="term" value="F:FMN reductase [NAD(P)H] activity"/>
    <property type="evidence" value="ECO:0007669"/>
    <property type="project" value="InterPro"/>
</dbReference>
<dbReference type="PANTHER" id="PTHR43408:SF1">
    <property type="entry name" value="FMN REDUCTASE (NADPH)"/>
    <property type="match status" value="1"/>
</dbReference>
<keyword evidence="3" id="KW-0288">FMN</keyword>
<evidence type="ECO:0000259" key="5">
    <source>
        <dbReference type="Pfam" id="PF03358"/>
    </source>
</evidence>
<reference evidence="6 7" key="1">
    <citation type="submission" date="2016-10" db="EMBL/GenBank/DDBJ databases">
        <authorList>
            <person name="de Groot N.N."/>
        </authorList>
    </citation>
    <scope>NUCLEOTIDE SEQUENCE [LARGE SCALE GENOMIC DNA]</scope>
    <source>
        <strain evidence="6 7">JCM 18415</strain>
    </source>
</reference>
<dbReference type="STRING" id="1002526.SAMN05216578_101594"/>
<evidence type="ECO:0000256" key="4">
    <source>
        <dbReference type="ARBA" id="ARBA00023002"/>
    </source>
</evidence>
<dbReference type="InterPro" id="IPR020048">
    <property type="entry name" value="NADPH-dep_FMN_reduc_SsuE"/>
</dbReference>
<dbReference type="NCBIfam" id="NF007859">
    <property type="entry name" value="PRK10569.1"/>
    <property type="match status" value="1"/>
</dbReference>
<sequence>MLVITIGGSPSSRSRTGLLLDQARGWLTQRGVEVVHFDIHQFDPAELLLARFDSPAIRHFGEQVSRADGLIIGTPVYKASFAGALKVLLDLLPERALAHKVVLPIATGGTQSHMLAVDYALKPVLAALKAQETLHGVFATDHLIQYGEPAQFDESLLERLDDALEHFIAALARRPAPIDPRVLNDRLIHARWSI</sequence>
<dbReference type="GO" id="GO:0046306">
    <property type="term" value="P:alkanesulfonate catabolic process"/>
    <property type="evidence" value="ECO:0007669"/>
    <property type="project" value="InterPro"/>
</dbReference>
<dbReference type="GO" id="GO:0016655">
    <property type="term" value="F:oxidoreductase activity, acting on NAD(P)H, quinone or similar compound as acceptor"/>
    <property type="evidence" value="ECO:0007669"/>
    <property type="project" value="UniProtKB-ARBA"/>
</dbReference>
<dbReference type="InterPro" id="IPR029039">
    <property type="entry name" value="Flavoprotein-like_sf"/>
</dbReference>
<dbReference type="OrthoDB" id="1643408at2"/>
<feature type="domain" description="NADPH-dependent FMN reductase-like" evidence="5">
    <location>
        <begin position="1"/>
        <end position="142"/>
    </location>
</feature>
<evidence type="ECO:0000313" key="7">
    <source>
        <dbReference type="Proteomes" id="UP000242815"/>
    </source>
</evidence>
<dbReference type="PANTHER" id="PTHR43408">
    <property type="entry name" value="FMN REDUCTASE (NADPH)"/>
    <property type="match status" value="1"/>
</dbReference>